<name>A0A3N1HMG0_9ACTN</name>
<protein>
    <submittedName>
        <fullName evidence="2">Putative membrane protein</fullName>
    </submittedName>
</protein>
<gene>
    <name evidence="2" type="ORF">EDC03_1248</name>
</gene>
<reference evidence="2 3" key="1">
    <citation type="journal article" date="2015" name="Stand. Genomic Sci.">
        <title>Genomic Encyclopedia of Bacterial and Archaeal Type Strains, Phase III: the genomes of soil and plant-associated and newly described type strains.</title>
        <authorList>
            <person name="Whitman W.B."/>
            <person name="Woyke T."/>
            <person name="Klenk H.P."/>
            <person name="Zhou Y."/>
            <person name="Lilburn T.G."/>
            <person name="Beck B.J."/>
            <person name="De Vos P."/>
            <person name="Vandamme P."/>
            <person name="Eisen J.A."/>
            <person name="Garrity G."/>
            <person name="Hugenholtz P."/>
            <person name="Kyrpides N.C."/>
        </authorList>
    </citation>
    <scope>NUCLEOTIDE SEQUENCE [LARGE SCALE GENOMIC DNA]</scope>
    <source>
        <strain evidence="2 3">CECT 7306</strain>
    </source>
</reference>
<keyword evidence="1" id="KW-0812">Transmembrane</keyword>
<dbReference type="Proteomes" id="UP000276232">
    <property type="component" value="Unassembled WGS sequence"/>
</dbReference>
<dbReference type="AlphaFoldDB" id="A0A3N1HMG0"/>
<organism evidence="2 3">
    <name type="scientific">Pseudokineococcus lusitanus</name>
    <dbReference type="NCBI Taxonomy" id="763993"/>
    <lineage>
        <taxon>Bacteria</taxon>
        <taxon>Bacillati</taxon>
        <taxon>Actinomycetota</taxon>
        <taxon>Actinomycetes</taxon>
        <taxon>Kineosporiales</taxon>
        <taxon>Kineosporiaceae</taxon>
        <taxon>Pseudokineococcus</taxon>
    </lineage>
</organism>
<comment type="caution">
    <text evidence="2">The sequence shown here is derived from an EMBL/GenBank/DDBJ whole genome shotgun (WGS) entry which is preliminary data.</text>
</comment>
<dbReference type="PANTHER" id="PTHR38446">
    <property type="entry name" value="BLL0914 PROTEIN"/>
    <property type="match status" value="1"/>
</dbReference>
<accession>A0A3N1HMG0</accession>
<proteinExistence type="predicted"/>
<dbReference type="RefSeq" id="WP_123379376.1">
    <property type="nucleotide sequence ID" value="NZ_RJKN01000003.1"/>
</dbReference>
<keyword evidence="1" id="KW-0472">Membrane</keyword>
<evidence type="ECO:0000313" key="2">
    <source>
        <dbReference type="EMBL" id="ROP43655.1"/>
    </source>
</evidence>
<dbReference type="InterPro" id="IPR009732">
    <property type="entry name" value="DUF1304"/>
</dbReference>
<dbReference type="PANTHER" id="PTHR38446:SF1">
    <property type="entry name" value="BLL0914 PROTEIN"/>
    <property type="match status" value="1"/>
</dbReference>
<keyword evidence="1" id="KW-1133">Transmembrane helix</keyword>
<evidence type="ECO:0000313" key="3">
    <source>
        <dbReference type="Proteomes" id="UP000276232"/>
    </source>
</evidence>
<keyword evidence="3" id="KW-1185">Reference proteome</keyword>
<feature type="transmembrane region" description="Helical" evidence="1">
    <location>
        <begin position="108"/>
        <end position="128"/>
    </location>
</feature>
<dbReference type="Pfam" id="PF06993">
    <property type="entry name" value="DUF1304"/>
    <property type="match status" value="1"/>
</dbReference>
<dbReference type="OrthoDB" id="9803832at2"/>
<dbReference type="InParanoid" id="A0A3N1HMG0"/>
<sequence length="130" mass="13240">MLALGLVLAAAAAALHVVIFYLESFAWESARARAVFRTGSVADARATKFSAYNQGFYNLFLAVLVILGLLVTAAGGRTAGLTLVLAGTGCMLAAATVLLLSSRPHRGAALRQGTLPLLAVLLVALGAATG</sequence>
<feature type="transmembrane region" description="Helical" evidence="1">
    <location>
        <begin position="81"/>
        <end position="102"/>
    </location>
</feature>
<evidence type="ECO:0000256" key="1">
    <source>
        <dbReference type="SAM" id="Phobius"/>
    </source>
</evidence>
<dbReference type="EMBL" id="RJKN01000003">
    <property type="protein sequence ID" value="ROP43655.1"/>
    <property type="molecule type" value="Genomic_DNA"/>
</dbReference>
<feature type="transmembrane region" description="Helical" evidence="1">
    <location>
        <begin position="56"/>
        <end position="74"/>
    </location>
</feature>